<dbReference type="Proteomes" id="UP000203302">
    <property type="component" value="Segment"/>
</dbReference>
<dbReference type="EMBL" id="KX397368">
    <property type="protein sequence ID" value="ANZ49268.1"/>
    <property type="molecule type" value="Genomic_DNA"/>
</dbReference>
<evidence type="ECO:0000313" key="2">
    <source>
        <dbReference type="Proteomes" id="UP000203302"/>
    </source>
</evidence>
<proteinExistence type="predicted"/>
<sequence length="212" mass="24338">MTFEEFIMPKITMMHIALNALRGTQRIESLTYPLLDTAARIFGTGMVYQHDWVGNDKREEVYDTDSEHCRQLRELLRTAAEETGLNTLLPNGKVTVHVSDSKDMPDYEPVIHLDCIRVSVVVYNDTDTVSFNTIMRPAEGVEVTTRELEWDRKPFPCPGDATTQRPVLLLEHHDLIAMTTTETSFNEFIKTAVDKGWQNIQRYGQQIVLIKH</sequence>
<organism evidence="1 2">
    <name type="scientific">Erwinia phage vB_EamM_Huxley</name>
    <dbReference type="NCBI Taxonomy" id="1883373"/>
    <lineage>
        <taxon>Viruses</taxon>
        <taxon>Duplodnaviria</taxon>
        <taxon>Heunggongvirae</taxon>
        <taxon>Uroviricota</taxon>
        <taxon>Caudoviricetes</taxon>
        <taxon>Chimalliviridae</taxon>
        <taxon>Machinavirus</taxon>
        <taxon>Machinavirus machina</taxon>
    </lineage>
</organism>
<name>A0A1B2IDE0_9CAUD</name>
<accession>A0A1B2IDE0</accession>
<protein>
    <submittedName>
        <fullName evidence="1">Uncharacterized protein</fullName>
    </submittedName>
</protein>
<evidence type="ECO:0000313" key="1">
    <source>
        <dbReference type="EMBL" id="ANZ49268.1"/>
    </source>
</evidence>
<dbReference type="KEGG" id="vg:29069308"/>
<reference evidence="2" key="1">
    <citation type="submission" date="2016-06" db="EMBL/GenBank/DDBJ databases">
        <authorList>
            <person name="Berg J.A."/>
            <person name="Grossarth S.E."/>
            <person name="Jarvis T.M."/>
            <person name="Merrill B.D."/>
            <person name="Breakwell D.P."/>
            <person name="Hope S."/>
            <person name="Grose J.H."/>
        </authorList>
    </citation>
    <scope>NUCLEOTIDE SEQUENCE [LARGE SCALE GENOMIC DNA]</scope>
</reference>
<dbReference type="GeneID" id="29069308"/>
<gene>
    <name evidence="1" type="ORF">HUXLEY_186</name>
</gene>
<dbReference type="RefSeq" id="YP_009293154.1">
    <property type="nucleotide sequence ID" value="NC_031127.1"/>
</dbReference>